<comment type="caution">
    <text evidence="3">The sequence shown here is derived from an EMBL/GenBank/DDBJ whole genome shotgun (WGS) entry which is preliminary data.</text>
</comment>
<dbReference type="InterPro" id="IPR044016">
    <property type="entry name" value="Big_13"/>
</dbReference>
<dbReference type="EMBL" id="PEIB01000018">
    <property type="protein sequence ID" value="RXJ72553.1"/>
    <property type="molecule type" value="Genomic_DNA"/>
</dbReference>
<proteinExistence type="predicted"/>
<organism evidence="3 4">
    <name type="scientific">Veronia nyctiphanis</name>
    <dbReference type="NCBI Taxonomy" id="1278244"/>
    <lineage>
        <taxon>Bacteria</taxon>
        <taxon>Pseudomonadati</taxon>
        <taxon>Pseudomonadota</taxon>
        <taxon>Gammaproteobacteria</taxon>
        <taxon>Vibrionales</taxon>
        <taxon>Vibrionaceae</taxon>
        <taxon>Veronia</taxon>
    </lineage>
</organism>
<dbReference type="RefSeq" id="WP_145964518.1">
    <property type="nucleotide sequence ID" value="NZ_PEIB01000018.1"/>
</dbReference>
<dbReference type="InterPro" id="IPR022038">
    <property type="entry name" value="Ig-like_bact"/>
</dbReference>
<evidence type="ECO:0000259" key="1">
    <source>
        <dbReference type="Pfam" id="PF12245"/>
    </source>
</evidence>
<evidence type="ECO:0000313" key="4">
    <source>
        <dbReference type="Proteomes" id="UP000290287"/>
    </source>
</evidence>
<feature type="domain" description="Ig-like" evidence="1">
    <location>
        <begin position="60"/>
        <end position="131"/>
    </location>
</feature>
<name>A0A4Q0YPQ6_9GAMM</name>
<dbReference type="AlphaFoldDB" id="A0A4Q0YPQ6"/>
<dbReference type="Proteomes" id="UP000290287">
    <property type="component" value="Unassembled WGS sequence"/>
</dbReference>
<reference evidence="3 4" key="1">
    <citation type="submission" date="2017-10" db="EMBL/GenBank/DDBJ databases">
        <title>Nyctiphanis sp. nov., isolated from the stomach of the euphausiid Nyctiphanes simplex (Hansen, 1911) in the Gulf of California.</title>
        <authorList>
            <person name="Gomez-Gil B."/>
            <person name="Aguilar-Mendez M."/>
            <person name="Lopez-Cortes A."/>
            <person name="Gomez-Gutierrez J."/>
            <person name="Roque A."/>
            <person name="Lang E."/>
            <person name="Gonzalez-Castillo A."/>
        </authorList>
    </citation>
    <scope>NUCLEOTIDE SEQUENCE [LARGE SCALE GENOMIC DNA]</scope>
    <source>
        <strain evidence="3 4">CAIM 600</strain>
    </source>
</reference>
<keyword evidence="4" id="KW-1185">Reference proteome</keyword>
<dbReference type="OrthoDB" id="5904351at2"/>
<dbReference type="InterPro" id="IPR013783">
    <property type="entry name" value="Ig-like_fold"/>
</dbReference>
<feature type="non-terminal residue" evidence="3">
    <location>
        <position position="1"/>
    </location>
</feature>
<sequence length="309" mass="33369">QITVNATVYDEAGNSHAAAPVTVSKDITADVDDDFEIVPAFADRIYGNDEYENHSFSLRGVDTADLDTVIVVLSMEGKEDYELELSSSDLSIPSNIFVTAGMTEGKVSITAKVTDHAGNTKFAQEVNVTIDRTADKDDDFEITPSLIGRPYGSEFLSNGNLFSFNGVDEDAEKIVLTLEQAGKETITTTISGPQPFTVPNDVLSAFGNGEVSIGATVYDKAGNTSDADAITIEIDLSAEVIATHSEFFLILKTKNTTQKNMSKTALALRVSMRTSYRPLLFSHKMECHLPPSLSQSHLPSIKISLSKQG</sequence>
<feature type="domain" description="Bacterial Ig-like" evidence="2">
    <location>
        <begin position="162"/>
        <end position="235"/>
    </location>
</feature>
<accession>A0A4Q0YPQ6</accession>
<dbReference type="Pfam" id="PF12245">
    <property type="entry name" value="Big_3_2"/>
    <property type="match status" value="1"/>
</dbReference>
<dbReference type="Gene3D" id="2.60.40.10">
    <property type="entry name" value="Immunoglobulins"/>
    <property type="match status" value="2"/>
</dbReference>
<evidence type="ECO:0000313" key="3">
    <source>
        <dbReference type="EMBL" id="RXJ72553.1"/>
    </source>
</evidence>
<dbReference type="Pfam" id="PF19077">
    <property type="entry name" value="Big_13"/>
    <property type="match status" value="1"/>
</dbReference>
<evidence type="ECO:0000259" key="2">
    <source>
        <dbReference type="Pfam" id="PF19077"/>
    </source>
</evidence>
<protein>
    <submittedName>
        <fullName evidence="3">Uncharacterized protein</fullName>
    </submittedName>
</protein>
<gene>
    <name evidence="3" type="ORF">CS022_14670</name>
</gene>